<dbReference type="Proteomes" id="UP000253975">
    <property type="component" value="Unassembled WGS sequence"/>
</dbReference>
<dbReference type="Proteomes" id="UP000271472">
    <property type="component" value="Unassembled WGS sequence"/>
</dbReference>
<protein>
    <submittedName>
        <fullName evidence="2">TIGR03084 family protein</fullName>
    </submittedName>
</protein>
<dbReference type="InterPro" id="IPR024344">
    <property type="entry name" value="MDMPI_metal-binding"/>
</dbReference>
<feature type="domain" description="Mycothiol-dependent maleylpyruvate isomerase metal-binding" evidence="1">
    <location>
        <begin position="12"/>
        <end position="147"/>
    </location>
</feature>
<dbReference type="GO" id="GO:0046872">
    <property type="term" value="F:metal ion binding"/>
    <property type="evidence" value="ECO:0007669"/>
    <property type="project" value="InterPro"/>
</dbReference>
<reference evidence="5" key="2">
    <citation type="submission" date="2018-05" db="EMBL/GenBank/DDBJ databases">
        <title>Genome Sequencing of selected type strains of the family Eggerthellaceae.</title>
        <authorList>
            <person name="Danylec N."/>
            <person name="Stoll D.A."/>
            <person name="Doetsch A."/>
            <person name="Huch M."/>
        </authorList>
    </citation>
    <scope>NUCLEOTIDE SEQUENCE [LARGE SCALE GENOMIC DNA]</scope>
    <source>
        <strain evidence="5">DSM 22006</strain>
    </source>
</reference>
<dbReference type="NCBIfam" id="TIGR03083">
    <property type="entry name" value="maleylpyruvate isomerase family mycothiol-dependent enzyme"/>
    <property type="match status" value="1"/>
</dbReference>
<keyword evidence="5" id="KW-1185">Reference proteome</keyword>
<sequence>MAEFFDPMGDLLAEQAQVDVLVQDFSEEDWNKMASYCTTWKLKDVIAHIAFFDYCAAELLNGRGESVNAVADAFSDQDEHYHVLKCQDMTGAEILSWWREQRTIMNEAFIAGGPKSRVPWAAGIPPMSNRSLASARLMELWAHSVDIYDALGIEPVVKDRIASTLFLSWQGRPNMYNVNGLTFDPEVPMYLELTLPSGEVWAKGDPASPNYIKGSARDWALVAIRRRNWMDTDLEVVGDEARTYASIVQTYAGPADPAPEAKNQR</sequence>
<evidence type="ECO:0000259" key="1">
    <source>
        <dbReference type="Pfam" id="PF11716"/>
    </source>
</evidence>
<dbReference type="Gene3D" id="1.20.120.450">
    <property type="entry name" value="dinb family like domain"/>
    <property type="match status" value="1"/>
</dbReference>
<dbReference type="EMBL" id="QIBZ01000007">
    <property type="protein sequence ID" value="RNM35106.1"/>
    <property type="molecule type" value="Genomic_DNA"/>
</dbReference>
<dbReference type="Pfam" id="PF11716">
    <property type="entry name" value="MDMPI_N"/>
    <property type="match status" value="1"/>
</dbReference>
<dbReference type="NCBIfam" id="TIGR03084">
    <property type="entry name" value="TIGR03084 family metal-binding protein"/>
    <property type="match status" value="1"/>
</dbReference>
<dbReference type="GeneID" id="98661575"/>
<dbReference type="InterPro" id="IPR034660">
    <property type="entry name" value="DinB/YfiT-like"/>
</dbReference>
<evidence type="ECO:0000313" key="3">
    <source>
        <dbReference type="EMBL" id="RNM35106.1"/>
    </source>
</evidence>
<evidence type="ECO:0000313" key="4">
    <source>
        <dbReference type="Proteomes" id="UP000253975"/>
    </source>
</evidence>
<dbReference type="EMBL" id="PPTO01000001">
    <property type="protein sequence ID" value="RDB61142.1"/>
    <property type="molecule type" value="Genomic_DNA"/>
</dbReference>
<dbReference type="InterPro" id="IPR017517">
    <property type="entry name" value="Maleyloyr_isom"/>
</dbReference>
<dbReference type="SUPFAM" id="SSF109854">
    <property type="entry name" value="DinB/YfiT-like putative metalloenzymes"/>
    <property type="match status" value="1"/>
</dbReference>
<gene>
    <name evidence="2" type="ORF">C1881_01075</name>
    <name evidence="3" type="ORF">DMP05_05180</name>
</gene>
<evidence type="ECO:0000313" key="2">
    <source>
        <dbReference type="EMBL" id="RDB61142.1"/>
    </source>
</evidence>
<evidence type="ECO:0000313" key="5">
    <source>
        <dbReference type="Proteomes" id="UP000271472"/>
    </source>
</evidence>
<dbReference type="RefSeq" id="WP_114614686.1">
    <property type="nucleotide sequence ID" value="NZ_DAWAQT010000059.1"/>
</dbReference>
<dbReference type="InterPro" id="IPR017518">
    <property type="entry name" value="CHP03084"/>
</dbReference>
<organism evidence="2 4">
    <name type="scientific">Slackia isoflavoniconvertens</name>
    <dbReference type="NCBI Taxonomy" id="572010"/>
    <lineage>
        <taxon>Bacteria</taxon>
        <taxon>Bacillati</taxon>
        <taxon>Actinomycetota</taxon>
        <taxon>Coriobacteriia</taxon>
        <taxon>Eggerthellales</taxon>
        <taxon>Eggerthellaceae</taxon>
        <taxon>Slackia</taxon>
    </lineage>
</organism>
<dbReference type="AlphaFoldDB" id="A0A369LPS5"/>
<accession>A0A369LPS5</accession>
<proteinExistence type="predicted"/>
<dbReference type="OrthoDB" id="113180at2"/>
<reference evidence="3" key="3">
    <citation type="journal article" date="2019" name="Microbiol. Resour. Announc.">
        <title>Draft Genome Sequences of Type Strains of Gordonibacter faecihominis, Paraeggerthella hongkongensis, Parvibacter caecicola,Slackia equolifaciens, Slackia faecicanis, and Slackia isoflavoniconvertens.</title>
        <authorList>
            <person name="Danylec N."/>
            <person name="Stoll D.A."/>
            <person name="Dotsch A."/>
            <person name="Huch M."/>
        </authorList>
    </citation>
    <scope>NUCLEOTIDE SEQUENCE</scope>
    <source>
        <strain evidence="3">DSM 22006</strain>
    </source>
</reference>
<reference evidence="2 4" key="1">
    <citation type="journal article" date="2018" name="Elife">
        <title>Discovery and characterization of a prevalent human gut bacterial enzyme sufficient for the inactivation of a family of plant toxins.</title>
        <authorList>
            <person name="Koppel N."/>
            <person name="Bisanz J.E."/>
            <person name="Pandelia M.E."/>
            <person name="Turnbaugh P.J."/>
            <person name="Balskus E.P."/>
        </authorList>
    </citation>
    <scope>NUCLEOTIDE SEQUENCE [LARGE SCALE GENOMIC DNA]</scope>
    <source>
        <strain evidence="2 4">OB21 GAM31</strain>
    </source>
</reference>
<name>A0A369LPS5_9ACTN</name>
<comment type="caution">
    <text evidence="2">The sequence shown here is derived from an EMBL/GenBank/DDBJ whole genome shotgun (WGS) entry which is preliminary data.</text>
</comment>